<reference evidence="1" key="1">
    <citation type="submission" date="2020-07" db="EMBL/GenBank/DDBJ databases">
        <title>Multicomponent nature underlies the extraordinary mechanical properties of spider dragline silk.</title>
        <authorList>
            <person name="Kono N."/>
            <person name="Nakamura H."/>
            <person name="Mori M."/>
            <person name="Yoshida Y."/>
            <person name="Ohtoshi R."/>
            <person name="Malay A.D."/>
            <person name="Moran D.A.P."/>
            <person name="Tomita M."/>
            <person name="Numata K."/>
            <person name="Arakawa K."/>
        </authorList>
    </citation>
    <scope>NUCLEOTIDE SEQUENCE</scope>
</reference>
<keyword evidence="2" id="KW-1185">Reference proteome</keyword>
<organism evidence="1 2">
    <name type="scientific">Trichonephila clavata</name>
    <name type="common">Joro spider</name>
    <name type="synonym">Nephila clavata</name>
    <dbReference type="NCBI Taxonomy" id="2740835"/>
    <lineage>
        <taxon>Eukaryota</taxon>
        <taxon>Metazoa</taxon>
        <taxon>Ecdysozoa</taxon>
        <taxon>Arthropoda</taxon>
        <taxon>Chelicerata</taxon>
        <taxon>Arachnida</taxon>
        <taxon>Araneae</taxon>
        <taxon>Araneomorphae</taxon>
        <taxon>Entelegynae</taxon>
        <taxon>Araneoidea</taxon>
        <taxon>Nephilidae</taxon>
        <taxon>Trichonephila</taxon>
    </lineage>
</organism>
<evidence type="ECO:0000313" key="1">
    <source>
        <dbReference type="EMBL" id="GFR29478.1"/>
    </source>
</evidence>
<dbReference type="AlphaFoldDB" id="A0A8X6HTS6"/>
<accession>A0A8X6HTS6</accession>
<name>A0A8X6HTS6_TRICU</name>
<dbReference type="OrthoDB" id="10400333at2759"/>
<protein>
    <submittedName>
        <fullName evidence="1">RNase H domain-containing protein</fullName>
    </submittedName>
</protein>
<evidence type="ECO:0000313" key="2">
    <source>
        <dbReference type="Proteomes" id="UP000887116"/>
    </source>
</evidence>
<sequence>MSHVNFKYDDVADDLAKGGTSMTQVNEEPLTYLELYSKCKASINISWKQLPSHLQYLSQCPGASTSFKVTGEIKLLLIDCPWCI</sequence>
<dbReference type="EMBL" id="BMAO01019264">
    <property type="protein sequence ID" value="GFR29478.1"/>
    <property type="molecule type" value="Genomic_DNA"/>
</dbReference>
<proteinExistence type="predicted"/>
<gene>
    <name evidence="1" type="primary">AVEN_115017_1</name>
    <name evidence="1" type="ORF">TNCT_258261</name>
</gene>
<dbReference type="Proteomes" id="UP000887116">
    <property type="component" value="Unassembled WGS sequence"/>
</dbReference>
<comment type="caution">
    <text evidence="1">The sequence shown here is derived from an EMBL/GenBank/DDBJ whole genome shotgun (WGS) entry which is preliminary data.</text>
</comment>